<evidence type="ECO:0000256" key="1">
    <source>
        <dbReference type="SAM" id="SignalP"/>
    </source>
</evidence>
<dbReference type="AlphaFoldDB" id="A0A174FR61"/>
<evidence type="ECO:0000313" key="3">
    <source>
        <dbReference type="EMBL" id="CUO52693.1"/>
    </source>
</evidence>
<dbReference type="RefSeq" id="WP_055265659.1">
    <property type="nucleotide sequence ID" value="NZ_CABIXQ010000010.1"/>
</dbReference>
<protein>
    <recommendedName>
        <fullName evidence="2">Peptidase C39-like domain-containing protein</fullName>
    </recommendedName>
</protein>
<reference evidence="3 4" key="1">
    <citation type="submission" date="2015-09" db="EMBL/GenBank/DDBJ databases">
        <authorList>
            <consortium name="Pathogen Informatics"/>
        </authorList>
    </citation>
    <scope>NUCLEOTIDE SEQUENCE [LARGE SCALE GENOMIC DNA]</scope>
    <source>
        <strain evidence="3 4">2789STDY5834856</strain>
    </source>
</reference>
<gene>
    <name evidence="3" type="ORF">ERS852471_01730</name>
</gene>
<dbReference type="EMBL" id="CYZX01000010">
    <property type="protein sequence ID" value="CUO52693.1"/>
    <property type="molecule type" value="Genomic_DNA"/>
</dbReference>
<keyword evidence="1" id="KW-0732">Signal</keyword>
<proteinExistence type="predicted"/>
<dbReference type="InterPro" id="IPR039564">
    <property type="entry name" value="Peptidase_C39-like"/>
</dbReference>
<accession>A0A174FR61</accession>
<feature type="chain" id="PRO_5039427541" description="Peptidase C39-like domain-containing protein" evidence="1">
    <location>
        <begin position="24"/>
        <end position="320"/>
    </location>
</feature>
<evidence type="ECO:0000313" key="4">
    <source>
        <dbReference type="Proteomes" id="UP000095594"/>
    </source>
</evidence>
<dbReference type="Pfam" id="PF13529">
    <property type="entry name" value="Peptidase_C39_2"/>
    <property type="match status" value="1"/>
</dbReference>
<feature type="signal peptide" evidence="1">
    <location>
        <begin position="1"/>
        <end position="23"/>
    </location>
</feature>
<organism evidence="3 4">
    <name type="scientific">Clostridium disporicum</name>
    <dbReference type="NCBI Taxonomy" id="84024"/>
    <lineage>
        <taxon>Bacteria</taxon>
        <taxon>Bacillati</taxon>
        <taxon>Bacillota</taxon>
        <taxon>Clostridia</taxon>
        <taxon>Eubacteriales</taxon>
        <taxon>Clostridiaceae</taxon>
        <taxon>Clostridium</taxon>
    </lineage>
</organism>
<dbReference type="Proteomes" id="UP000095594">
    <property type="component" value="Unassembled WGS sequence"/>
</dbReference>
<sequence>MKKRFLQVLVATFILTSSTISMANASPSNSGFITNSFSKGDKSTYVDFESTKDKNKSDNAELYYEFKQGNISKDYYLQKSKNLSSDEYEKEFILSANTFLDESIERSNEQLSNAYLEKIKNTGNYTNVNLFSRAASGMIETLLQVPQEQDYYCGPSTAKSIISSRSSNPSQKTLAHKDWLETDVWGNTPWWVGGNADGYNPMQYTLNKYQGINYYSIYGSSVTASGLKSKVVYSIDRGYGIAADIWEVPGGSYLPGHPAGYEIFHWVPIDGYYNYGDTIHYAEPIYNASSVSWYQNIKNPYYNVSLSTMANVTDGRGIVW</sequence>
<name>A0A174FR61_9CLOT</name>
<feature type="domain" description="Peptidase C39-like" evidence="2">
    <location>
        <begin position="144"/>
        <end position="284"/>
    </location>
</feature>
<dbReference type="OrthoDB" id="9799970at2"/>
<evidence type="ECO:0000259" key="2">
    <source>
        <dbReference type="Pfam" id="PF13529"/>
    </source>
</evidence>